<evidence type="ECO:0000313" key="7">
    <source>
        <dbReference type="Proteomes" id="UP000198324"/>
    </source>
</evidence>
<evidence type="ECO:0000313" key="6">
    <source>
        <dbReference type="EMBL" id="SNR66746.1"/>
    </source>
</evidence>
<evidence type="ECO:0000256" key="2">
    <source>
        <dbReference type="ARBA" id="ARBA00022448"/>
    </source>
</evidence>
<dbReference type="Gene3D" id="3.40.50.300">
    <property type="entry name" value="P-loop containing nucleotide triphosphate hydrolases"/>
    <property type="match status" value="1"/>
</dbReference>
<keyword evidence="7" id="KW-1185">Reference proteome</keyword>
<proteinExistence type="inferred from homology"/>
<reference evidence="6 7" key="1">
    <citation type="submission" date="2017-06" db="EMBL/GenBank/DDBJ databases">
        <authorList>
            <person name="Kim H.J."/>
            <person name="Triplett B.A."/>
        </authorList>
    </citation>
    <scope>NUCLEOTIDE SEQUENCE [LARGE SCALE GENOMIC DNA]</scope>
    <source>
        <strain evidence="6 7">DSM 13116</strain>
    </source>
</reference>
<feature type="domain" description="ABC transporter" evidence="5">
    <location>
        <begin position="26"/>
        <end position="258"/>
    </location>
</feature>
<dbReference type="GO" id="GO:0016020">
    <property type="term" value="C:membrane"/>
    <property type="evidence" value="ECO:0007669"/>
    <property type="project" value="InterPro"/>
</dbReference>
<accession>A0A238Y648</accession>
<keyword evidence="4 6" id="KW-0067">ATP-binding</keyword>
<dbReference type="PANTHER" id="PTHR46743">
    <property type="entry name" value="TEICHOIC ACIDS EXPORT ATP-BINDING PROTEIN TAGH"/>
    <property type="match status" value="1"/>
</dbReference>
<dbReference type="GO" id="GO:0016887">
    <property type="term" value="F:ATP hydrolysis activity"/>
    <property type="evidence" value="ECO:0007669"/>
    <property type="project" value="InterPro"/>
</dbReference>
<dbReference type="OrthoDB" id="9809450at2"/>
<dbReference type="InterPro" id="IPR003439">
    <property type="entry name" value="ABC_transporter-like_ATP-bd"/>
</dbReference>
<sequence>MKPIISVRGLSKQYSKGSAAHSAGRMRLRDTLLLPGQIMLGLLKPSPEKLFWALKDISFDVEPGERFGIIGRNGSGKTTLMRILSRLAYPTEGTAVLRGRSTALFGVGVGFKPSLTGRENIFQDAALHGMTRAEVTEKLPEIIEFSGLKDFIDMPVRHYSKGMVSRLAFSVAAHLEPDILMLDEVLSGGDMAFQKKCLGRMNQKAMGGRALLFISHSLSEVVRLCERVMWLEDGRIIEIGPAAEVTKNYTRRMMSLQAAVGVEQARKQAAKMAPEDKGADRGGPGAAFLGAFISEPGGEPAEQLYREKPVRITLRFLALRDDIVLLPVIHLMKDGVHVLTSHPAEALRWTVGTTCTASVDIPADLLNRGEYSVTLGVVTPARPKWRHFYLESSLCFNIVQEFHPESLFADAYRGVVRPSLPWTMTDEHPAAGGAK</sequence>
<dbReference type="InterPro" id="IPR027417">
    <property type="entry name" value="P-loop_NTPase"/>
</dbReference>
<dbReference type="CDD" id="cd10147">
    <property type="entry name" value="Wzt_C-like"/>
    <property type="match status" value="1"/>
</dbReference>
<dbReference type="InterPro" id="IPR015860">
    <property type="entry name" value="ABC_transpr_TagH-like"/>
</dbReference>
<dbReference type="SMART" id="SM00382">
    <property type="entry name" value="AAA"/>
    <property type="match status" value="1"/>
</dbReference>
<dbReference type="EMBL" id="FZOC01000001">
    <property type="protein sequence ID" value="SNR66746.1"/>
    <property type="molecule type" value="Genomic_DNA"/>
</dbReference>
<dbReference type="GO" id="GO:0005524">
    <property type="term" value="F:ATP binding"/>
    <property type="evidence" value="ECO:0007669"/>
    <property type="project" value="UniProtKB-KW"/>
</dbReference>
<dbReference type="InterPro" id="IPR003593">
    <property type="entry name" value="AAA+_ATPase"/>
</dbReference>
<dbReference type="SUPFAM" id="SSF52540">
    <property type="entry name" value="P-loop containing nucleoside triphosphate hydrolases"/>
    <property type="match status" value="1"/>
</dbReference>
<evidence type="ECO:0000256" key="1">
    <source>
        <dbReference type="ARBA" id="ARBA00005417"/>
    </source>
</evidence>
<dbReference type="PROSITE" id="PS50893">
    <property type="entry name" value="ABC_TRANSPORTER_2"/>
    <property type="match status" value="1"/>
</dbReference>
<name>A0A238Y648_9BACT</name>
<evidence type="ECO:0000259" key="5">
    <source>
        <dbReference type="PROSITE" id="PS50893"/>
    </source>
</evidence>
<dbReference type="RefSeq" id="WP_089271794.1">
    <property type="nucleotide sequence ID" value="NZ_FZOC01000001.1"/>
</dbReference>
<evidence type="ECO:0000256" key="3">
    <source>
        <dbReference type="ARBA" id="ARBA00022741"/>
    </source>
</evidence>
<dbReference type="InterPro" id="IPR050683">
    <property type="entry name" value="Bact_Polysacc_Export_ATP-bd"/>
</dbReference>
<dbReference type="Pfam" id="PF00005">
    <property type="entry name" value="ABC_tran"/>
    <property type="match status" value="1"/>
</dbReference>
<protein>
    <submittedName>
        <fullName evidence="6">Lipopolysaccharide transport system ATP-binding protein</fullName>
    </submittedName>
</protein>
<comment type="similarity">
    <text evidence="1">Belongs to the ABC transporter superfamily.</text>
</comment>
<dbReference type="CDD" id="cd03220">
    <property type="entry name" value="ABC_KpsT_Wzt"/>
    <property type="match status" value="1"/>
</dbReference>
<evidence type="ECO:0000256" key="4">
    <source>
        <dbReference type="ARBA" id="ARBA00022840"/>
    </source>
</evidence>
<keyword evidence="2" id="KW-0813">Transport</keyword>
<dbReference type="PANTHER" id="PTHR46743:SF2">
    <property type="entry name" value="TEICHOIC ACIDS EXPORT ATP-BINDING PROTEIN TAGH"/>
    <property type="match status" value="1"/>
</dbReference>
<gene>
    <name evidence="6" type="ORF">SAMN04488503_0736</name>
</gene>
<keyword evidence="3" id="KW-0547">Nucleotide-binding</keyword>
<organism evidence="6 7">
    <name type="scientific">Humidesulfovibrio mexicanus</name>
    <dbReference type="NCBI Taxonomy" id="147047"/>
    <lineage>
        <taxon>Bacteria</taxon>
        <taxon>Pseudomonadati</taxon>
        <taxon>Thermodesulfobacteriota</taxon>
        <taxon>Desulfovibrionia</taxon>
        <taxon>Desulfovibrionales</taxon>
        <taxon>Desulfovibrionaceae</taxon>
        <taxon>Humidesulfovibrio</taxon>
    </lineage>
</organism>
<dbReference type="InterPro" id="IPR029439">
    <property type="entry name" value="Wzt_C"/>
</dbReference>
<dbReference type="Proteomes" id="UP000198324">
    <property type="component" value="Unassembled WGS sequence"/>
</dbReference>
<dbReference type="AlphaFoldDB" id="A0A238Y648"/>
<dbReference type="GO" id="GO:0140359">
    <property type="term" value="F:ABC-type transporter activity"/>
    <property type="evidence" value="ECO:0007669"/>
    <property type="project" value="InterPro"/>
</dbReference>